<accession>D8GT83</accession>
<evidence type="ECO:0000256" key="1">
    <source>
        <dbReference type="ARBA" id="ARBA00022839"/>
    </source>
</evidence>
<keyword evidence="1" id="KW-0378">Hydrolase</keyword>
<dbReference type="PANTHER" id="PTHR30231">
    <property type="entry name" value="DNA POLYMERASE III SUBUNIT EPSILON"/>
    <property type="match status" value="1"/>
</dbReference>
<dbReference type="EMBL" id="LITS01000001">
    <property type="protein sequence ID" value="OAA89449.1"/>
    <property type="molecule type" value="Genomic_DNA"/>
</dbReference>
<dbReference type="STRING" id="748727.CLJU_c36410"/>
<protein>
    <submittedName>
        <fullName evidence="4">DNA polymerase III PolC-type</fullName>
        <ecNumber evidence="4">2.7.7.7</ecNumber>
    </submittedName>
    <submittedName>
        <fullName evidence="3">Predicted DNA polymerase III</fullName>
    </submittedName>
</protein>
<keyword evidence="6" id="KW-1185">Reference proteome</keyword>
<feature type="domain" description="Exonuclease" evidence="2">
    <location>
        <begin position="60"/>
        <end position="223"/>
    </location>
</feature>
<dbReference type="PATRIC" id="fig|748727.19.peg.54"/>
<dbReference type="FunFam" id="3.30.420.10:FF:000045">
    <property type="entry name" value="3'-5' exonuclease DinG"/>
    <property type="match status" value="1"/>
</dbReference>
<sequence>MTIFVIIIIVLVIFYNIHKSSNNKSAMTSEPILNKSKDSRLREKIARLGNLEFTDDIFKEFVALDFETTGLDYRNDKIVEIGAVKYKDEKETDKFHFLINPHIHIPEKITKINGIEDSMVKDSPSINEVIPKLIDFMGNLPIVVHNARFDIDFLDENMSDNKYRGNSVIDTLSISRKMFENIDNHRLQTIKDYLKIDLNSHRAIDDAKVAAEIYLKYCREGYPIKKDYDKLRKQKNKINLETSFKYDPIDEDIYKCFIAYKLGYERRDGTLKQFHKIEDKISEICKEHGGRYFKTAAKTAKFAIIFDDKSMFYTYIKELRDKGYKVTSFDKALEYFGIADMWDIKALYELRDEYMKYMKSDC</sequence>
<reference evidence="3" key="1">
    <citation type="submission" date="2009-07" db="EMBL/GenBank/DDBJ databases">
        <authorList>
            <person name="Koepke M."/>
            <person name="Hujer S."/>
            <person name="Held C."/>
            <person name="Wiezer A."/>
            <person name="Liesegang H."/>
            <person name="Ehrenreich A."/>
            <person name="Gottschalk G."/>
            <person name="Duerre P."/>
        </authorList>
    </citation>
    <scope>NUCLEOTIDE SEQUENCE</scope>
    <source>
        <strain evidence="3">DSM 13528</strain>
    </source>
</reference>
<dbReference type="InterPro" id="IPR006054">
    <property type="entry name" value="DnaQ"/>
</dbReference>
<evidence type="ECO:0000313" key="6">
    <source>
        <dbReference type="Proteomes" id="UP000077020"/>
    </source>
</evidence>
<dbReference type="OrthoDB" id="9813328at2"/>
<dbReference type="GO" id="GO:0045004">
    <property type="term" value="P:DNA replication proofreading"/>
    <property type="evidence" value="ECO:0007669"/>
    <property type="project" value="TreeGrafter"/>
</dbReference>
<reference evidence="4 6" key="3">
    <citation type="journal article" date="2016" name="Biotechnol. Bioeng.">
        <title>Traits of selected Clostridium strains for syngas fermentation to ethanol.</title>
        <authorList>
            <person name="Martin M.E."/>
            <person name="Richter H."/>
            <person name="Saha S."/>
            <person name="Angenent L.T."/>
        </authorList>
    </citation>
    <scope>NUCLEOTIDE SEQUENCE [LARGE SCALE GENOMIC DNA]</scope>
    <source>
        <strain evidence="4 6">PETC</strain>
    </source>
</reference>
<keyword evidence="1" id="KW-0540">Nuclease</keyword>
<dbReference type="Gene3D" id="3.30.420.10">
    <property type="entry name" value="Ribonuclease H-like superfamily/Ribonuclease H"/>
    <property type="match status" value="1"/>
</dbReference>
<proteinExistence type="predicted"/>
<keyword evidence="4" id="KW-0548">Nucleotidyltransferase</keyword>
<dbReference type="KEGG" id="clj:CLJU_c36410"/>
<dbReference type="Pfam" id="PF00929">
    <property type="entry name" value="RNase_T"/>
    <property type="match status" value="1"/>
</dbReference>
<organism evidence="3 5">
    <name type="scientific">Clostridium ljungdahlii (strain ATCC 55383 / DSM 13528 / PETC)</name>
    <dbReference type="NCBI Taxonomy" id="748727"/>
    <lineage>
        <taxon>Bacteria</taxon>
        <taxon>Bacillati</taxon>
        <taxon>Bacillota</taxon>
        <taxon>Clostridia</taxon>
        <taxon>Eubacteriales</taxon>
        <taxon>Clostridiaceae</taxon>
        <taxon>Clostridium</taxon>
    </lineage>
</organism>
<dbReference type="InterPro" id="IPR036397">
    <property type="entry name" value="RNaseH_sf"/>
</dbReference>
<dbReference type="GO" id="GO:0003677">
    <property type="term" value="F:DNA binding"/>
    <property type="evidence" value="ECO:0007669"/>
    <property type="project" value="InterPro"/>
</dbReference>
<name>D8GT83_CLOLD</name>
<dbReference type="RefSeq" id="WP_013240265.1">
    <property type="nucleotide sequence ID" value="NC_014328.1"/>
</dbReference>
<dbReference type="AlphaFoldDB" id="D8GT83"/>
<dbReference type="GO" id="GO:0008408">
    <property type="term" value="F:3'-5' exonuclease activity"/>
    <property type="evidence" value="ECO:0007669"/>
    <property type="project" value="TreeGrafter"/>
</dbReference>
<dbReference type="CDD" id="cd06127">
    <property type="entry name" value="DEDDh"/>
    <property type="match status" value="1"/>
</dbReference>
<evidence type="ECO:0000259" key="2">
    <source>
        <dbReference type="SMART" id="SM00479"/>
    </source>
</evidence>
<dbReference type="GO" id="GO:0005829">
    <property type="term" value="C:cytosol"/>
    <property type="evidence" value="ECO:0007669"/>
    <property type="project" value="TreeGrafter"/>
</dbReference>
<dbReference type="SMART" id="SM00479">
    <property type="entry name" value="EXOIII"/>
    <property type="match status" value="1"/>
</dbReference>
<dbReference type="Proteomes" id="UP000077020">
    <property type="component" value="Unassembled WGS sequence"/>
</dbReference>
<dbReference type="SUPFAM" id="SSF53098">
    <property type="entry name" value="Ribonuclease H-like"/>
    <property type="match status" value="1"/>
</dbReference>
<dbReference type="EMBL" id="CP001666">
    <property type="protein sequence ID" value="ADK16682.1"/>
    <property type="molecule type" value="Genomic_DNA"/>
</dbReference>
<dbReference type="InterPro" id="IPR012337">
    <property type="entry name" value="RNaseH-like_sf"/>
</dbReference>
<evidence type="ECO:0000313" key="5">
    <source>
        <dbReference type="Proteomes" id="UP000001656"/>
    </source>
</evidence>
<evidence type="ECO:0000313" key="3">
    <source>
        <dbReference type="EMBL" id="ADK16682.1"/>
    </source>
</evidence>
<dbReference type="EC" id="2.7.7.7" evidence="4"/>
<keyword evidence="1" id="KW-0269">Exonuclease</keyword>
<dbReference type="InterPro" id="IPR013520">
    <property type="entry name" value="Ribonucl_H"/>
</dbReference>
<keyword evidence="4" id="KW-0808">Transferase</keyword>
<evidence type="ECO:0000313" key="4">
    <source>
        <dbReference type="EMBL" id="OAA89449.1"/>
    </source>
</evidence>
<dbReference type="Proteomes" id="UP000001656">
    <property type="component" value="Chromosome"/>
</dbReference>
<reference evidence="3 5" key="2">
    <citation type="journal article" date="2010" name="Proc. Natl. Acad. Sci. U.S.A.">
        <title>Clostridium ljungdahlii represents a microbial production platform based on syngas.</title>
        <authorList>
            <person name="Kopke M."/>
            <person name="Held C."/>
            <person name="Hujer S."/>
            <person name="Liesegang H."/>
            <person name="Wiezer A."/>
            <person name="Wollherr A."/>
            <person name="Ehrenreich A."/>
            <person name="Liebl W."/>
            <person name="Gottschalk G."/>
            <person name="Durre P."/>
        </authorList>
    </citation>
    <scope>NUCLEOTIDE SEQUENCE [LARGE SCALE GENOMIC DNA]</scope>
    <source>
        <strain evidence="5">ATCC 55383 / DSM 13528 / PETC</strain>
        <strain evidence="3">DSM 13528</strain>
    </source>
</reference>
<dbReference type="NCBIfam" id="TIGR00573">
    <property type="entry name" value="dnaq"/>
    <property type="match status" value="1"/>
</dbReference>
<dbReference type="PANTHER" id="PTHR30231:SF41">
    <property type="entry name" value="DNA POLYMERASE III SUBUNIT EPSILON"/>
    <property type="match status" value="1"/>
</dbReference>
<dbReference type="eggNOG" id="COG2176">
    <property type="taxonomic scope" value="Bacteria"/>
</dbReference>
<dbReference type="HOGENOM" id="CLU_764415_0_0_9"/>
<gene>
    <name evidence="4" type="primary">polC_1</name>
    <name evidence="3" type="ordered locus">CLJU_c36410</name>
    <name evidence="4" type="ORF">WX45_01281</name>
</gene>
<dbReference type="GO" id="GO:0003887">
    <property type="term" value="F:DNA-directed DNA polymerase activity"/>
    <property type="evidence" value="ECO:0007669"/>
    <property type="project" value="UniProtKB-EC"/>
</dbReference>